<dbReference type="PANTHER" id="PTHR35273:SF2">
    <property type="entry name" value="ALPHA-GALACTOSIDASE"/>
    <property type="match status" value="1"/>
</dbReference>
<proteinExistence type="predicted"/>
<feature type="domain" description="Glycoside-hydrolase family GH114 TIM-barrel" evidence="2">
    <location>
        <begin position="27"/>
        <end position="248"/>
    </location>
</feature>
<keyword evidence="4" id="KW-1185">Reference proteome</keyword>
<dbReference type="Pfam" id="PF03537">
    <property type="entry name" value="Glyco_hydro_114"/>
    <property type="match status" value="1"/>
</dbReference>
<evidence type="ECO:0000256" key="1">
    <source>
        <dbReference type="SAM" id="SignalP"/>
    </source>
</evidence>
<dbReference type="Gene3D" id="3.20.20.70">
    <property type="entry name" value="Aldolase class I"/>
    <property type="match status" value="1"/>
</dbReference>
<comment type="caution">
    <text evidence="3">The sequence shown here is derived from an EMBL/GenBank/DDBJ whole genome shotgun (WGS) entry which is preliminary data.</text>
</comment>
<dbReference type="PANTHER" id="PTHR35273">
    <property type="entry name" value="ALPHA-1,4 POLYGALACTOSAMINIDASE, PUTATIVE (AFU_ORTHOLOGUE AFUA_3G07890)-RELATED"/>
    <property type="match status" value="1"/>
</dbReference>
<evidence type="ECO:0000313" key="4">
    <source>
        <dbReference type="Proteomes" id="UP001519460"/>
    </source>
</evidence>
<reference evidence="3 4" key="1">
    <citation type="journal article" date="2023" name="Sci. Data">
        <title>Genome assembly of the Korean intertidal mud-creeper Batillaria attramentaria.</title>
        <authorList>
            <person name="Patra A.K."/>
            <person name="Ho P.T."/>
            <person name="Jun S."/>
            <person name="Lee S.J."/>
            <person name="Kim Y."/>
            <person name="Won Y.J."/>
        </authorList>
    </citation>
    <scope>NUCLEOTIDE SEQUENCE [LARGE SCALE GENOMIC DNA]</scope>
    <source>
        <strain evidence="3">Wonlab-2016</strain>
    </source>
</reference>
<keyword evidence="1" id="KW-0732">Signal</keyword>
<feature type="chain" id="PRO_5044808275" description="Glycoside-hydrolase family GH114 TIM-barrel domain-containing protein" evidence="1">
    <location>
        <begin position="19"/>
        <end position="258"/>
    </location>
</feature>
<sequence length="258" mass="29395">MKLSAVAWFLLLVEPVLGRWNPHVGTTFQIQYSQSTTDLSVHADAFDLDLDDPKLSSYIHTLHSQGKHVICYFSAGTWENYRDDVAGTQHDLGNTLEDWPDERWWDIRASSVRHVITKRLDRAKSMGCDAVDPDNVDGYTPENRSGLGLTKSDTISFLTWMSDQAHSRGMSIGLKNAIGLIPSVESHFDFAVNEQCLKYNECDAYQRFLDHNKAVFHIEYTTSQSRCDDQDRLDGMTTVLKHTNLNNWRIECHINLVG</sequence>
<name>A0ABD0M9F4_9CAEN</name>
<accession>A0ABD0M9F4</accession>
<evidence type="ECO:0000259" key="2">
    <source>
        <dbReference type="Pfam" id="PF03537"/>
    </source>
</evidence>
<dbReference type="EMBL" id="JACVVK020000001">
    <property type="protein sequence ID" value="KAK7508565.1"/>
    <property type="molecule type" value="Genomic_DNA"/>
</dbReference>
<dbReference type="SUPFAM" id="SSF51445">
    <property type="entry name" value="(Trans)glycosidases"/>
    <property type="match status" value="1"/>
</dbReference>
<evidence type="ECO:0000313" key="3">
    <source>
        <dbReference type="EMBL" id="KAK7508565.1"/>
    </source>
</evidence>
<dbReference type="InterPro" id="IPR004352">
    <property type="entry name" value="GH114_TIM-barrel"/>
</dbReference>
<dbReference type="InterPro" id="IPR013785">
    <property type="entry name" value="Aldolase_TIM"/>
</dbReference>
<dbReference type="Proteomes" id="UP001519460">
    <property type="component" value="Unassembled WGS sequence"/>
</dbReference>
<gene>
    <name evidence="3" type="ORF">BaRGS_00000131</name>
</gene>
<feature type="signal peptide" evidence="1">
    <location>
        <begin position="1"/>
        <end position="18"/>
    </location>
</feature>
<protein>
    <recommendedName>
        <fullName evidence="2">Glycoside-hydrolase family GH114 TIM-barrel domain-containing protein</fullName>
    </recommendedName>
</protein>
<dbReference type="InterPro" id="IPR017853">
    <property type="entry name" value="GH"/>
</dbReference>
<dbReference type="AlphaFoldDB" id="A0ABD0M9F4"/>
<organism evidence="3 4">
    <name type="scientific">Batillaria attramentaria</name>
    <dbReference type="NCBI Taxonomy" id="370345"/>
    <lineage>
        <taxon>Eukaryota</taxon>
        <taxon>Metazoa</taxon>
        <taxon>Spiralia</taxon>
        <taxon>Lophotrochozoa</taxon>
        <taxon>Mollusca</taxon>
        <taxon>Gastropoda</taxon>
        <taxon>Caenogastropoda</taxon>
        <taxon>Sorbeoconcha</taxon>
        <taxon>Cerithioidea</taxon>
        <taxon>Batillariidae</taxon>
        <taxon>Batillaria</taxon>
    </lineage>
</organism>